<protein>
    <submittedName>
        <fullName evidence="3">Acyltransferase</fullName>
        <ecNumber evidence="3">2.3.-.-</ecNumber>
    </submittedName>
</protein>
<dbReference type="InterPro" id="IPR050879">
    <property type="entry name" value="Acyltransferase_3"/>
</dbReference>
<feature type="transmembrane region" description="Helical" evidence="1">
    <location>
        <begin position="113"/>
        <end position="131"/>
    </location>
</feature>
<dbReference type="RefSeq" id="WP_316027857.1">
    <property type="nucleotide sequence ID" value="NZ_JAWDIO010000002.1"/>
</dbReference>
<keyword evidence="1" id="KW-0472">Membrane</keyword>
<accession>A0ABU3T2A4</accession>
<reference evidence="3 4" key="1">
    <citation type="submission" date="2023-10" db="EMBL/GenBank/DDBJ databases">
        <title>Glaciecola aquimarina strain GGW-M5 nov., isolated from a coastal seawater.</title>
        <authorList>
            <person name="Bayburt H."/>
            <person name="Kim J.M."/>
            <person name="Choi B.J."/>
            <person name="Jeon C.O."/>
        </authorList>
    </citation>
    <scope>NUCLEOTIDE SEQUENCE [LARGE SCALE GENOMIC DNA]</scope>
    <source>
        <strain evidence="3 4">KCTC 32108</strain>
    </source>
</reference>
<dbReference type="EC" id="2.3.-.-" evidence="3"/>
<feature type="transmembrane region" description="Helical" evidence="1">
    <location>
        <begin position="137"/>
        <end position="158"/>
    </location>
</feature>
<dbReference type="Pfam" id="PF01757">
    <property type="entry name" value="Acyl_transf_3"/>
    <property type="match status" value="1"/>
</dbReference>
<gene>
    <name evidence="3" type="ORF">RS130_22955</name>
</gene>
<feature type="transmembrane region" description="Helical" evidence="1">
    <location>
        <begin position="12"/>
        <end position="33"/>
    </location>
</feature>
<evidence type="ECO:0000313" key="4">
    <source>
        <dbReference type="Proteomes" id="UP001247805"/>
    </source>
</evidence>
<dbReference type="PANTHER" id="PTHR23028:SF131">
    <property type="entry name" value="BLR2367 PROTEIN"/>
    <property type="match status" value="1"/>
</dbReference>
<feature type="transmembrane region" description="Helical" evidence="1">
    <location>
        <begin position="170"/>
        <end position="189"/>
    </location>
</feature>
<evidence type="ECO:0000313" key="3">
    <source>
        <dbReference type="EMBL" id="MDU0356368.1"/>
    </source>
</evidence>
<evidence type="ECO:0000256" key="1">
    <source>
        <dbReference type="SAM" id="Phobius"/>
    </source>
</evidence>
<feature type="transmembrane region" description="Helical" evidence="1">
    <location>
        <begin position="83"/>
        <end position="101"/>
    </location>
</feature>
<keyword evidence="1" id="KW-1133">Transmembrane helix</keyword>
<keyword evidence="3" id="KW-0012">Acyltransferase</keyword>
<name>A0ABU3T2A4_9ALTE</name>
<keyword evidence="3" id="KW-0808">Transferase</keyword>
<feature type="transmembrane region" description="Helical" evidence="1">
    <location>
        <begin position="195"/>
        <end position="216"/>
    </location>
</feature>
<proteinExistence type="predicted"/>
<comment type="caution">
    <text evidence="3">The sequence shown here is derived from an EMBL/GenBank/DDBJ whole genome shotgun (WGS) entry which is preliminary data.</text>
</comment>
<dbReference type="EMBL" id="JAWDIO010000002">
    <property type="protein sequence ID" value="MDU0356368.1"/>
    <property type="molecule type" value="Genomic_DNA"/>
</dbReference>
<dbReference type="Proteomes" id="UP001247805">
    <property type="component" value="Unassembled WGS sequence"/>
</dbReference>
<keyword evidence="4" id="KW-1185">Reference proteome</keyword>
<organism evidence="3 4">
    <name type="scientific">Paraglaciecola aquimarina</name>
    <dbReference type="NCBI Taxonomy" id="1235557"/>
    <lineage>
        <taxon>Bacteria</taxon>
        <taxon>Pseudomonadati</taxon>
        <taxon>Pseudomonadota</taxon>
        <taxon>Gammaproteobacteria</taxon>
        <taxon>Alteromonadales</taxon>
        <taxon>Alteromonadaceae</taxon>
        <taxon>Paraglaciecola</taxon>
    </lineage>
</organism>
<dbReference type="GO" id="GO:0016746">
    <property type="term" value="F:acyltransferase activity"/>
    <property type="evidence" value="ECO:0007669"/>
    <property type="project" value="UniProtKB-KW"/>
</dbReference>
<keyword evidence="1" id="KW-0812">Transmembrane</keyword>
<sequence>MSQSQTILSLTSIRSFAALFVVWYHVAVSFTAYDFTFFNLFLNGSLSVDLFFVLSGFILHHVYKDKNIHKSYRKFVFTRLARIYPLHLVTLLTLLFITLVLDDFSDRYNPEYYTGLSFFLNLLLVQNWGFIPPSWNMVSWSISAEWFMYLLFPFMVCGVSRFKLAKTQKVYPFITLFVLASHYLAIYTLQLDGYGGMSIGGMIQVFFEFSLGFFFME</sequence>
<feature type="transmembrane region" description="Helical" evidence="1">
    <location>
        <begin position="40"/>
        <end position="63"/>
    </location>
</feature>
<evidence type="ECO:0000259" key="2">
    <source>
        <dbReference type="Pfam" id="PF01757"/>
    </source>
</evidence>
<feature type="domain" description="Acyltransferase 3" evidence="2">
    <location>
        <begin position="9"/>
        <end position="215"/>
    </location>
</feature>
<dbReference type="PANTHER" id="PTHR23028">
    <property type="entry name" value="ACETYLTRANSFERASE"/>
    <property type="match status" value="1"/>
</dbReference>
<dbReference type="InterPro" id="IPR002656">
    <property type="entry name" value="Acyl_transf_3_dom"/>
</dbReference>